<proteinExistence type="predicted"/>
<dbReference type="InterPro" id="IPR029058">
    <property type="entry name" value="AB_hydrolase_fold"/>
</dbReference>
<dbReference type="PANTHER" id="PTHR43689:SF8">
    <property type="entry name" value="ALPHA_BETA-HYDROLASES SUPERFAMILY PROTEIN"/>
    <property type="match status" value="1"/>
</dbReference>
<dbReference type="SUPFAM" id="SSF53474">
    <property type="entry name" value="alpha/beta-Hydrolases"/>
    <property type="match status" value="1"/>
</dbReference>
<feature type="domain" description="Peptidase S33 tripeptidyl aminopeptidase-like C-terminal" evidence="1">
    <location>
        <begin position="16"/>
        <end position="72"/>
    </location>
</feature>
<evidence type="ECO:0000313" key="2">
    <source>
        <dbReference type="EMBL" id="MFD0888717.1"/>
    </source>
</evidence>
<sequence length="84" mass="8650">AMAGRPDSFDTLRGLTVPALVIVGEEDEITPVAEARAMAEAVPDGRLAVIERAGHLSALEQPEAFNGAVAAFTAGLAEEARPHG</sequence>
<keyword evidence="3" id="KW-1185">Reference proteome</keyword>
<accession>A0ABW3E075</accession>
<protein>
    <submittedName>
        <fullName evidence="2">Alpha/beta fold hydrolase</fullName>
    </submittedName>
</protein>
<comment type="caution">
    <text evidence="2">The sequence shown here is derived from an EMBL/GenBank/DDBJ whole genome shotgun (WGS) entry which is preliminary data.</text>
</comment>
<dbReference type="Proteomes" id="UP001597024">
    <property type="component" value="Unassembled WGS sequence"/>
</dbReference>
<dbReference type="GO" id="GO:0016787">
    <property type="term" value="F:hydrolase activity"/>
    <property type="evidence" value="ECO:0007669"/>
    <property type="project" value="UniProtKB-KW"/>
</dbReference>
<dbReference type="Gene3D" id="3.40.50.1820">
    <property type="entry name" value="alpha/beta hydrolase"/>
    <property type="match status" value="1"/>
</dbReference>
<dbReference type="Pfam" id="PF08386">
    <property type="entry name" value="Abhydrolase_4"/>
    <property type="match status" value="1"/>
</dbReference>
<name>A0ABW3E075_9ACTN</name>
<dbReference type="PANTHER" id="PTHR43689">
    <property type="entry name" value="HYDROLASE"/>
    <property type="match status" value="1"/>
</dbReference>
<gene>
    <name evidence="2" type="ORF">ACFQ08_29625</name>
</gene>
<dbReference type="InterPro" id="IPR013595">
    <property type="entry name" value="Pept_S33_TAP-like_C"/>
</dbReference>
<dbReference type="EMBL" id="JBHTHX010001459">
    <property type="protein sequence ID" value="MFD0888717.1"/>
    <property type="molecule type" value="Genomic_DNA"/>
</dbReference>
<feature type="non-terminal residue" evidence="2">
    <location>
        <position position="1"/>
    </location>
</feature>
<organism evidence="2 3">
    <name type="scientific">Streptosporangium algeriense</name>
    <dbReference type="NCBI Taxonomy" id="1682748"/>
    <lineage>
        <taxon>Bacteria</taxon>
        <taxon>Bacillati</taxon>
        <taxon>Actinomycetota</taxon>
        <taxon>Actinomycetes</taxon>
        <taxon>Streptosporangiales</taxon>
        <taxon>Streptosporangiaceae</taxon>
        <taxon>Streptosporangium</taxon>
    </lineage>
</organism>
<evidence type="ECO:0000313" key="3">
    <source>
        <dbReference type="Proteomes" id="UP001597024"/>
    </source>
</evidence>
<keyword evidence="2" id="KW-0378">Hydrolase</keyword>
<evidence type="ECO:0000259" key="1">
    <source>
        <dbReference type="Pfam" id="PF08386"/>
    </source>
</evidence>
<reference evidence="3" key="1">
    <citation type="journal article" date="2019" name="Int. J. Syst. Evol. Microbiol.">
        <title>The Global Catalogue of Microorganisms (GCM) 10K type strain sequencing project: providing services to taxonomists for standard genome sequencing and annotation.</title>
        <authorList>
            <consortium name="The Broad Institute Genomics Platform"/>
            <consortium name="The Broad Institute Genome Sequencing Center for Infectious Disease"/>
            <person name="Wu L."/>
            <person name="Ma J."/>
        </authorList>
    </citation>
    <scope>NUCLEOTIDE SEQUENCE [LARGE SCALE GENOMIC DNA]</scope>
    <source>
        <strain evidence="3">CCUG 62974</strain>
    </source>
</reference>